<feature type="region of interest" description="Disordered" evidence="4">
    <location>
        <begin position="1"/>
        <end position="25"/>
    </location>
</feature>
<sequence length="188" mass="20895">MSPEAKNAPACSNENTEKPNSAPRKIAKARLSNRHDIFAHIPGEGVKDLLGIRIEEEADLNMVRKNPNRYEWKMPPELVFRPRPNAAIGSSLPAPRLTSFYDMPMPSASRCSRFGCLLSKKRMADLLSLLSRSSIRNQPFAHKPIRVFALGRRWAIAGGSGDPPSLSGVPSSPAVPLIQIRDIDYKYY</sequence>
<evidence type="ECO:0000313" key="5">
    <source>
        <dbReference type="EMBL" id="KAF9618996.1"/>
    </source>
</evidence>
<evidence type="ECO:0000256" key="2">
    <source>
        <dbReference type="ARBA" id="ARBA00022980"/>
    </source>
</evidence>
<dbReference type="GO" id="GO:0015935">
    <property type="term" value="C:small ribosomal subunit"/>
    <property type="evidence" value="ECO:0007669"/>
    <property type="project" value="InterPro"/>
</dbReference>
<accession>A0A835IJM5</accession>
<dbReference type="PRINTS" id="PR01034">
    <property type="entry name" value="RIBOSOMALS12"/>
</dbReference>
<dbReference type="Pfam" id="PF00164">
    <property type="entry name" value="Ribosom_S12_S23"/>
    <property type="match status" value="1"/>
</dbReference>
<keyword evidence="2" id="KW-0689">Ribosomal protein</keyword>
<keyword evidence="3" id="KW-0687">Ribonucleoprotein</keyword>
<proteinExistence type="inferred from homology"/>
<comment type="caution">
    <text evidence="5">The sequence shown here is derived from an EMBL/GenBank/DDBJ whole genome shotgun (WGS) entry which is preliminary data.</text>
</comment>
<organism evidence="5 6">
    <name type="scientific">Coptis chinensis</name>
    <dbReference type="NCBI Taxonomy" id="261450"/>
    <lineage>
        <taxon>Eukaryota</taxon>
        <taxon>Viridiplantae</taxon>
        <taxon>Streptophyta</taxon>
        <taxon>Embryophyta</taxon>
        <taxon>Tracheophyta</taxon>
        <taxon>Spermatophyta</taxon>
        <taxon>Magnoliopsida</taxon>
        <taxon>Ranunculales</taxon>
        <taxon>Ranunculaceae</taxon>
        <taxon>Coptidoideae</taxon>
        <taxon>Coptis</taxon>
    </lineage>
</organism>
<dbReference type="PANTHER" id="PTHR11652">
    <property type="entry name" value="30S RIBOSOMAL PROTEIN S12 FAMILY MEMBER"/>
    <property type="match status" value="1"/>
</dbReference>
<dbReference type="Gene3D" id="2.40.50.140">
    <property type="entry name" value="Nucleic acid-binding proteins"/>
    <property type="match status" value="1"/>
</dbReference>
<evidence type="ECO:0000256" key="1">
    <source>
        <dbReference type="ARBA" id="ARBA00005657"/>
    </source>
</evidence>
<dbReference type="GO" id="GO:0003735">
    <property type="term" value="F:structural constituent of ribosome"/>
    <property type="evidence" value="ECO:0007669"/>
    <property type="project" value="InterPro"/>
</dbReference>
<dbReference type="InterPro" id="IPR012340">
    <property type="entry name" value="NA-bd_OB-fold"/>
</dbReference>
<name>A0A835IJM5_9MAGN</name>
<dbReference type="SUPFAM" id="SSF50249">
    <property type="entry name" value="Nucleic acid-binding proteins"/>
    <property type="match status" value="1"/>
</dbReference>
<evidence type="ECO:0000256" key="3">
    <source>
        <dbReference type="ARBA" id="ARBA00023274"/>
    </source>
</evidence>
<dbReference type="EMBL" id="JADFTS010000002">
    <property type="protein sequence ID" value="KAF9618996.1"/>
    <property type="molecule type" value="Genomic_DNA"/>
</dbReference>
<evidence type="ECO:0000256" key="4">
    <source>
        <dbReference type="SAM" id="MobiDB-lite"/>
    </source>
</evidence>
<dbReference type="AlphaFoldDB" id="A0A835IJM5"/>
<protein>
    <submittedName>
        <fullName evidence="5">Uncharacterized protein</fullName>
    </submittedName>
</protein>
<dbReference type="Proteomes" id="UP000631114">
    <property type="component" value="Unassembled WGS sequence"/>
</dbReference>
<dbReference type="InterPro" id="IPR006032">
    <property type="entry name" value="Ribosomal_uS12"/>
</dbReference>
<comment type="similarity">
    <text evidence="1">Belongs to the universal ribosomal protein uS12 family.</text>
</comment>
<gene>
    <name evidence="5" type="ORF">IFM89_003303</name>
</gene>
<dbReference type="OrthoDB" id="414309at2759"/>
<reference evidence="5 6" key="1">
    <citation type="submission" date="2020-10" db="EMBL/GenBank/DDBJ databases">
        <title>The Coptis chinensis genome and diversification of protoberbering-type alkaloids.</title>
        <authorList>
            <person name="Wang B."/>
            <person name="Shu S."/>
            <person name="Song C."/>
            <person name="Liu Y."/>
        </authorList>
    </citation>
    <scope>NUCLEOTIDE SEQUENCE [LARGE SCALE GENOMIC DNA]</scope>
    <source>
        <strain evidence="5">HL-2020</strain>
        <tissue evidence="5">Leaf</tissue>
    </source>
</reference>
<evidence type="ECO:0000313" key="6">
    <source>
        <dbReference type="Proteomes" id="UP000631114"/>
    </source>
</evidence>
<dbReference type="InterPro" id="IPR005679">
    <property type="entry name" value="Ribosomal_uS12_bac"/>
</dbReference>
<keyword evidence="6" id="KW-1185">Reference proteome</keyword>
<dbReference type="GO" id="GO:0006412">
    <property type="term" value="P:translation"/>
    <property type="evidence" value="ECO:0007669"/>
    <property type="project" value="InterPro"/>
</dbReference>